<dbReference type="Proteomes" id="UP001497623">
    <property type="component" value="Unassembled WGS sequence"/>
</dbReference>
<dbReference type="AlphaFoldDB" id="A0AAV2Q7A6"/>
<evidence type="ECO:0000313" key="3">
    <source>
        <dbReference type="Proteomes" id="UP001497623"/>
    </source>
</evidence>
<accession>A0AAV2Q7A6</accession>
<organism evidence="2 3">
    <name type="scientific">Meganyctiphanes norvegica</name>
    <name type="common">Northern krill</name>
    <name type="synonym">Thysanopoda norvegica</name>
    <dbReference type="NCBI Taxonomy" id="48144"/>
    <lineage>
        <taxon>Eukaryota</taxon>
        <taxon>Metazoa</taxon>
        <taxon>Ecdysozoa</taxon>
        <taxon>Arthropoda</taxon>
        <taxon>Crustacea</taxon>
        <taxon>Multicrustacea</taxon>
        <taxon>Malacostraca</taxon>
        <taxon>Eumalacostraca</taxon>
        <taxon>Eucarida</taxon>
        <taxon>Euphausiacea</taxon>
        <taxon>Euphausiidae</taxon>
        <taxon>Meganyctiphanes</taxon>
    </lineage>
</organism>
<protein>
    <submittedName>
        <fullName evidence="2">Uncharacterized protein</fullName>
    </submittedName>
</protein>
<evidence type="ECO:0000313" key="2">
    <source>
        <dbReference type="EMBL" id="CAL4071819.1"/>
    </source>
</evidence>
<feature type="compositionally biased region" description="Basic and acidic residues" evidence="1">
    <location>
        <begin position="100"/>
        <end position="115"/>
    </location>
</feature>
<sequence length="256" mass="27450">MKAFWGIHMLGTIPFIIEFSGAFPYETRLSERLDQHRIGNENLLQMVEDNTYNDNIQTLENHKSPHTIQSALHSSEIVEDALKAQSEEFESEGYTQNDASHVESKYENEQNDKTTGHINLQSDNSEHSDQSQNARTGSGSHHRKPRSIPVEEMLLNMNQAAYGGAANYGGNKGGGYGGMQAGGGYGGGMMGGMMPMGGMMLPQFMPPAAYIPAPAGGIIPAIPPSTFIPPPPLPFPGAWGLAGFPGQAVGFGPLMG</sequence>
<reference evidence="2 3" key="1">
    <citation type="submission" date="2024-05" db="EMBL/GenBank/DDBJ databases">
        <authorList>
            <person name="Wallberg A."/>
        </authorList>
    </citation>
    <scope>NUCLEOTIDE SEQUENCE [LARGE SCALE GENOMIC DNA]</scope>
</reference>
<keyword evidence="3" id="KW-1185">Reference proteome</keyword>
<dbReference type="EMBL" id="CAXKWB010004048">
    <property type="protein sequence ID" value="CAL4071819.1"/>
    <property type="molecule type" value="Genomic_DNA"/>
</dbReference>
<feature type="region of interest" description="Disordered" evidence="1">
    <location>
        <begin position="86"/>
        <end position="145"/>
    </location>
</feature>
<comment type="caution">
    <text evidence="2">The sequence shown here is derived from an EMBL/GenBank/DDBJ whole genome shotgun (WGS) entry which is preliminary data.</text>
</comment>
<name>A0AAV2Q7A6_MEGNR</name>
<proteinExistence type="predicted"/>
<evidence type="ECO:0000256" key="1">
    <source>
        <dbReference type="SAM" id="MobiDB-lite"/>
    </source>
</evidence>
<gene>
    <name evidence="2" type="ORF">MNOR_LOCUS8656</name>
</gene>
<feature type="compositionally biased region" description="Polar residues" evidence="1">
    <location>
        <begin position="130"/>
        <end position="139"/>
    </location>
</feature>